<dbReference type="AlphaFoldDB" id="A0A074XCQ8"/>
<dbReference type="Proteomes" id="UP000030706">
    <property type="component" value="Unassembled WGS sequence"/>
</dbReference>
<dbReference type="GeneID" id="40744462"/>
<reference evidence="1 2" key="1">
    <citation type="journal article" date="2014" name="BMC Genomics">
        <title>Genome sequencing of four Aureobasidium pullulans varieties: biotechnological potential, stress tolerance, and description of new species.</title>
        <authorList>
            <person name="Gostin Ar C."/>
            <person name="Ohm R.A."/>
            <person name="Kogej T."/>
            <person name="Sonjak S."/>
            <person name="Turk M."/>
            <person name="Zajc J."/>
            <person name="Zalar P."/>
            <person name="Grube M."/>
            <person name="Sun H."/>
            <person name="Han J."/>
            <person name="Sharma A."/>
            <person name="Chiniquy J."/>
            <person name="Ngan C.Y."/>
            <person name="Lipzen A."/>
            <person name="Barry K."/>
            <person name="Grigoriev I.V."/>
            <person name="Gunde-Cimerman N."/>
        </authorList>
    </citation>
    <scope>NUCLEOTIDE SEQUENCE [LARGE SCALE GENOMIC DNA]</scope>
    <source>
        <strain evidence="1 2">EXF-150</strain>
    </source>
</reference>
<protein>
    <submittedName>
        <fullName evidence="1">Uncharacterized protein</fullName>
    </submittedName>
</protein>
<gene>
    <name evidence="1" type="ORF">M438DRAFT_30333</name>
</gene>
<dbReference type="HOGENOM" id="CLU_2359352_0_0_1"/>
<name>A0A074XCQ8_AURPU</name>
<keyword evidence="2" id="KW-1185">Reference proteome</keyword>
<evidence type="ECO:0000313" key="1">
    <source>
        <dbReference type="EMBL" id="KEQ83300.1"/>
    </source>
</evidence>
<dbReference type="EMBL" id="KL584984">
    <property type="protein sequence ID" value="KEQ83300.1"/>
    <property type="molecule type" value="Genomic_DNA"/>
</dbReference>
<proteinExistence type="predicted"/>
<organism evidence="1 2">
    <name type="scientific">Aureobasidium pullulans EXF-150</name>
    <dbReference type="NCBI Taxonomy" id="1043002"/>
    <lineage>
        <taxon>Eukaryota</taxon>
        <taxon>Fungi</taxon>
        <taxon>Dikarya</taxon>
        <taxon>Ascomycota</taxon>
        <taxon>Pezizomycotina</taxon>
        <taxon>Dothideomycetes</taxon>
        <taxon>Dothideomycetidae</taxon>
        <taxon>Dothideales</taxon>
        <taxon>Saccotheciaceae</taxon>
        <taxon>Aureobasidium</taxon>
    </lineage>
</organism>
<evidence type="ECO:0000313" key="2">
    <source>
        <dbReference type="Proteomes" id="UP000030706"/>
    </source>
</evidence>
<dbReference type="RefSeq" id="XP_029759487.1">
    <property type="nucleotide sequence ID" value="XM_029902156.1"/>
</dbReference>
<sequence>MPSVVWCVEMHNFLKIGLVVRREALTIKPLVEGCTDLKNIVHFHSMRVTKFCRRGGWMGASTSRHPGATVRSKKWNLKISWLGSVSRWPGNGGSQW</sequence>
<accession>A0A074XCQ8</accession>